<feature type="compositionally biased region" description="Basic and acidic residues" evidence="1">
    <location>
        <begin position="31"/>
        <end position="46"/>
    </location>
</feature>
<dbReference type="AlphaFoldDB" id="A0A0E9TI40"/>
<reference evidence="2" key="1">
    <citation type="submission" date="2014-11" db="EMBL/GenBank/DDBJ databases">
        <authorList>
            <person name="Amaro Gonzalez C."/>
        </authorList>
    </citation>
    <scope>NUCLEOTIDE SEQUENCE</scope>
</reference>
<feature type="region of interest" description="Disordered" evidence="1">
    <location>
        <begin position="1"/>
        <end position="56"/>
    </location>
</feature>
<evidence type="ECO:0000256" key="1">
    <source>
        <dbReference type="SAM" id="MobiDB-lite"/>
    </source>
</evidence>
<organism evidence="2">
    <name type="scientific">Anguilla anguilla</name>
    <name type="common">European freshwater eel</name>
    <name type="synonym">Muraena anguilla</name>
    <dbReference type="NCBI Taxonomy" id="7936"/>
    <lineage>
        <taxon>Eukaryota</taxon>
        <taxon>Metazoa</taxon>
        <taxon>Chordata</taxon>
        <taxon>Craniata</taxon>
        <taxon>Vertebrata</taxon>
        <taxon>Euteleostomi</taxon>
        <taxon>Actinopterygii</taxon>
        <taxon>Neopterygii</taxon>
        <taxon>Teleostei</taxon>
        <taxon>Anguilliformes</taxon>
        <taxon>Anguillidae</taxon>
        <taxon>Anguilla</taxon>
    </lineage>
</organism>
<sequence length="56" mass="6363">MTTGLKTPIWNPEKSPVQCSVPDNQECDQTLPKDQDKGQRKEGKRERALKRVGALR</sequence>
<reference evidence="2" key="2">
    <citation type="journal article" date="2015" name="Fish Shellfish Immunol.">
        <title>Early steps in the European eel (Anguilla anguilla)-Vibrio vulnificus interaction in the gills: Role of the RtxA13 toxin.</title>
        <authorList>
            <person name="Callol A."/>
            <person name="Pajuelo D."/>
            <person name="Ebbesson L."/>
            <person name="Teles M."/>
            <person name="MacKenzie S."/>
            <person name="Amaro C."/>
        </authorList>
    </citation>
    <scope>NUCLEOTIDE SEQUENCE</scope>
</reference>
<evidence type="ECO:0000313" key="2">
    <source>
        <dbReference type="EMBL" id="JAH52383.1"/>
    </source>
</evidence>
<dbReference type="EMBL" id="GBXM01056194">
    <property type="protein sequence ID" value="JAH52383.1"/>
    <property type="molecule type" value="Transcribed_RNA"/>
</dbReference>
<proteinExistence type="predicted"/>
<name>A0A0E9TI40_ANGAN</name>
<accession>A0A0E9TI40</accession>
<protein>
    <submittedName>
        <fullName evidence="2">Uncharacterized protein</fullName>
    </submittedName>
</protein>